<proteinExistence type="predicted"/>
<reference evidence="9 10" key="1">
    <citation type="submission" date="2021-03" db="EMBL/GenBank/DDBJ databases">
        <title>Sequencing the genomes of 1000 actinobacteria strains.</title>
        <authorList>
            <person name="Klenk H.-P."/>
        </authorList>
    </citation>
    <scope>NUCLEOTIDE SEQUENCE [LARGE SCALE GENOMIC DNA]</scope>
    <source>
        <strain evidence="9 10">DSM 44580</strain>
    </source>
</reference>
<dbReference type="Gene3D" id="3.30.413.10">
    <property type="entry name" value="Sulfite Reductase Hemoprotein, domain 1"/>
    <property type="match status" value="1"/>
</dbReference>
<dbReference type="InterPro" id="IPR051329">
    <property type="entry name" value="NIR_SIR_4Fe-4S"/>
</dbReference>
<keyword evidence="10" id="KW-1185">Reference proteome</keyword>
<dbReference type="Proteomes" id="UP001519363">
    <property type="component" value="Unassembled WGS sequence"/>
</dbReference>
<evidence type="ECO:0000256" key="5">
    <source>
        <dbReference type="ARBA" id="ARBA00023004"/>
    </source>
</evidence>
<protein>
    <submittedName>
        <fullName evidence="9">Precorrin-3B synthase</fullName>
        <ecNumber evidence="9">1.14.13.83</ecNumber>
    </submittedName>
</protein>
<evidence type="ECO:0000259" key="8">
    <source>
        <dbReference type="Pfam" id="PF03460"/>
    </source>
</evidence>
<organism evidence="9 10">
    <name type="scientific">Crossiella equi</name>
    <dbReference type="NCBI Taxonomy" id="130796"/>
    <lineage>
        <taxon>Bacteria</taxon>
        <taxon>Bacillati</taxon>
        <taxon>Actinomycetota</taxon>
        <taxon>Actinomycetes</taxon>
        <taxon>Pseudonocardiales</taxon>
        <taxon>Pseudonocardiaceae</taxon>
        <taxon>Crossiella</taxon>
    </lineage>
</organism>
<feature type="region of interest" description="Disordered" evidence="7">
    <location>
        <begin position="208"/>
        <end position="231"/>
    </location>
</feature>
<keyword evidence="1" id="KW-0004">4Fe-4S</keyword>
<accession>A0ABS5AM86</accession>
<dbReference type="Pfam" id="PF03460">
    <property type="entry name" value="NIR_SIR_ferr"/>
    <property type="match status" value="1"/>
</dbReference>
<dbReference type="PANTHER" id="PTHR32439:SF9">
    <property type="entry name" value="BLR3264 PROTEIN"/>
    <property type="match status" value="1"/>
</dbReference>
<gene>
    <name evidence="9" type="ORF">JOF53_006388</name>
</gene>
<dbReference type="RefSeq" id="WP_209707432.1">
    <property type="nucleotide sequence ID" value="NZ_JAGIOO010000001.1"/>
</dbReference>
<feature type="domain" description="Nitrite/Sulfite reductase ferredoxin-like" evidence="8">
    <location>
        <begin position="20"/>
        <end position="75"/>
    </location>
</feature>
<keyword evidence="4 9" id="KW-0560">Oxidoreductase</keyword>
<evidence type="ECO:0000313" key="9">
    <source>
        <dbReference type="EMBL" id="MBP2477516.1"/>
    </source>
</evidence>
<dbReference type="GO" id="GO:0043818">
    <property type="term" value="F:precorrin-3B synthase activity"/>
    <property type="evidence" value="ECO:0007669"/>
    <property type="project" value="UniProtKB-EC"/>
</dbReference>
<keyword evidence="6" id="KW-0411">Iron-sulfur</keyword>
<evidence type="ECO:0000256" key="2">
    <source>
        <dbReference type="ARBA" id="ARBA00022617"/>
    </source>
</evidence>
<evidence type="ECO:0000256" key="6">
    <source>
        <dbReference type="ARBA" id="ARBA00023014"/>
    </source>
</evidence>
<evidence type="ECO:0000313" key="10">
    <source>
        <dbReference type="Proteomes" id="UP001519363"/>
    </source>
</evidence>
<sequence length="368" mass="37670">MPDRHRPDACPGALDVHQAADGGLARVRVPGGTLTRAQLTALHTAMALGDGTLELTSRANTQIRGLAPGAEHELAAVVAQAGLLPSTSHERMRNLIASPLADTQGIVDRIDAALLARPGLAGLPGRFLVTVDDGGDVSGLRADVGVHRVGPEWALLLAGQDSGLRFTDPVTAVVGASEAFAALREEGGGTAWRLAEIEGGVAEITRRLDGGPAAAGPVSPLPPTPLPPGPLPDGRVVVGAPLGRLTSAQVEALLSLPWVRLTPWRSLVLPAPVAVPGLVTDPGSPWHGATACTGKPGCAKSLADVRADAARLLRAPGGPVHLSGCARRCGRPPAAVDVLATATGYLVDDLPYDDPVLAISAARRKKQR</sequence>
<dbReference type="EC" id="1.14.13.83" evidence="9"/>
<feature type="compositionally biased region" description="Pro residues" evidence="7">
    <location>
        <begin position="219"/>
        <end position="231"/>
    </location>
</feature>
<evidence type="ECO:0000256" key="4">
    <source>
        <dbReference type="ARBA" id="ARBA00023002"/>
    </source>
</evidence>
<evidence type="ECO:0000256" key="7">
    <source>
        <dbReference type="SAM" id="MobiDB-lite"/>
    </source>
</evidence>
<dbReference type="Gene3D" id="3.90.480.10">
    <property type="entry name" value="Sulfite Reductase Hemoprotein,Domain 2"/>
    <property type="match status" value="1"/>
</dbReference>
<dbReference type="InterPro" id="IPR005117">
    <property type="entry name" value="NiRdtase/SiRdtase_haem-b_fer"/>
</dbReference>
<name>A0ABS5AM86_9PSEU</name>
<comment type="caution">
    <text evidence="9">The sequence shown here is derived from an EMBL/GenBank/DDBJ whole genome shotgun (WGS) entry which is preliminary data.</text>
</comment>
<keyword evidence="3" id="KW-0479">Metal-binding</keyword>
<dbReference type="PANTHER" id="PTHR32439">
    <property type="entry name" value="FERREDOXIN--NITRITE REDUCTASE, CHLOROPLASTIC"/>
    <property type="match status" value="1"/>
</dbReference>
<dbReference type="SUPFAM" id="SSF55124">
    <property type="entry name" value="Nitrite/Sulfite reductase N-terminal domain-like"/>
    <property type="match status" value="2"/>
</dbReference>
<dbReference type="InterPro" id="IPR036136">
    <property type="entry name" value="Nit/Sulf_reduc_fer-like_dom_sf"/>
</dbReference>
<dbReference type="InterPro" id="IPR045854">
    <property type="entry name" value="NO2/SO3_Rdtase_4Fe4S_sf"/>
</dbReference>
<dbReference type="EMBL" id="JAGIOO010000001">
    <property type="protein sequence ID" value="MBP2477516.1"/>
    <property type="molecule type" value="Genomic_DNA"/>
</dbReference>
<dbReference type="SUPFAM" id="SSF56014">
    <property type="entry name" value="Nitrite and sulphite reductase 4Fe-4S domain-like"/>
    <property type="match status" value="1"/>
</dbReference>
<evidence type="ECO:0000256" key="3">
    <source>
        <dbReference type="ARBA" id="ARBA00022723"/>
    </source>
</evidence>
<keyword evidence="2" id="KW-0349">Heme</keyword>
<evidence type="ECO:0000256" key="1">
    <source>
        <dbReference type="ARBA" id="ARBA00022485"/>
    </source>
</evidence>
<keyword evidence="5" id="KW-0408">Iron</keyword>